<dbReference type="SUPFAM" id="SSF53474">
    <property type="entry name" value="alpha/beta-Hydrolases"/>
    <property type="match status" value="1"/>
</dbReference>
<reference evidence="3" key="1">
    <citation type="submission" date="2018-05" db="EMBL/GenBank/DDBJ databases">
        <title>Micromonospora globispora sp. nov. and Micromonospora rugosa sp. nov., isolated from marine sediment.</title>
        <authorList>
            <person name="Carro L."/>
            <person name="Aysel V."/>
            <person name="Cetin D."/>
            <person name="Igual J.M."/>
            <person name="Klenk H.-P."/>
            <person name="Trujillo M.E."/>
            <person name="Sahin N."/>
        </authorList>
    </citation>
    <scope>NUCLEOTIDE SEQUENCE [LARGE SCALE GENOMIC DNA]</scope>
    <source>
        <strain evidence="3">S2904</strain>
    </source>
</reference>
<keyword evidence="3" id="KW-1185">Reference proteome</keyword>
<dbReference type="GO" id="GO:0016020">
    <property type="term" value="C:membrane"/>
    <property type="evidence" value="ECO:0007669"/>
    <property type="project" value="TreeGrafter"/>
</dbReference>
<dbReference type="GO" id="GO:0047372">
    <property type="term" value="F:monoacylglycerol lipase activity"/>
    <property type="evidence" value="ECO:0007669"/>
    <property type="project" value="TreeGrafter"/>
</dbReference>
<evidence type="ECO:0000313" key="2">
    <source>
        <dbReference type="EMBL" id="PWU45911.1"/>
    </source>
</evidence>
<feature type="domain" description="AB hydrolase-1" evidence="1">
    <location>
        <begin position="26"/>
        <end position="122"/>
    </location>
</feature>
<evidence type="ECO:0000313" key="3">
    <source>
        <dbReference type="Proteomes" id="UP000245683"/>
    </source>
</evidence>
<dbReference type="GO" id="GO:0046464">
    <property type="term" value="P:acylglycerol catabolic process"/>
    <property type="evidence" value="ECO:0007669"/>
    <property type="project" value="TreeGrafter"/>
</dbReference>
<evidence type="ECO:0000259" key="1">
    <source>
        <dbReference type="Pfam" id="PF00561"/>
    </source>
</evidence>
<accession>A0A317JYY4</accession>
<sequence>MNDGTVVAPDGVEIAYRDYGGRGRGLVLLHGVGANLVTMDQYAERLGTGRRVVSIDIRFCGQSGEADRFRWPDAVADIEAVTGALGLGEFDVVGHSLGGIVAGHYATAHPQARIVNIDGFGTGTASQGNAADADAMIQFRRRAAAGLLAMTAPPAEGDLAWKEVQAQLIRPRFQAFGYTAPNIDQVIERHFVALPDGRYRRHPTRRLIEDTSEETRPRNVLHMFRGNTTPTLIIHCTNSGWPPVLTAELDELAATDPNVRIARLPITHMAPAWDALDQVTDLIIQFLANTAR</sequence>
<dbReference type="EMBL" id="QGSV01000235">
    <property type="protein sequence ID" value="PWU45911.1"/>
    <property type="molecule type" value="Genomic_DNA"/>
</dbReference>
<dbReference type="PANTHER" id="PTHR43798">
    <property type="entry name" value="MONOACYLGLYCEROL LIPASE"/>
    <property type="match status" value="1"/>
</dbReference>
<proteinExistence type="predicted"/>
<dbReference type="InterPro" id="IPR029058">
    <property type="entry name" value="AB_hydrolase_fold"/>
</dbReference>
<dbReference type="AlphaFoldDB" id="A0A317JYY4"/>
<dbReference type="InterPro" id="IPR000073">
    <property type="entry name" value="AB_hydrolase_1"/>
</dbReference>
<dbReference type="RefSeq" id="WP_109946146.1">
    <property type="nucleotide sequence ID" value="NZ_QGSV01000235.1"/>
</dbReference>
<dbReference type="Pfam" id="PF00561">
    <property type="entry name" value="Abhydrolase_1"/>
    <property type="match status" value="1"/>
</dbReference>
<dbReference type="OrthoDB" id="63519at2"/>
<gene>
    <name evidence="2" type="ORF">DLJ46_19915</name>
</gene>
<organism evidence="2 3">
    <name type="scientific">Micromonospora globispora</name>
    <dbReference type="NCBI Taxonomy" id="1450148"/>
    <lineage>
        <taxon>Bacteria</taxon>
        <taxon>Bacillati</taxon>
        <taxon>Actinomycetota</taxon>
        <taxon>Actinomycetes</taxon>
        <taxon>Micromonosporales</taxon>
        <taxon>Micromonosporaceae</taxon>
        <taxon>Micromonospora</taxon>
    </lineage>
</organism>
<name>A0A317JYY4_9ACTN</name>
<dbReference type="InterPro" id="IPR050266">
    <property type="entry name" value="AB_hydrolase_sf"/>
</dbReference>
<dbReference type="Gene3D" id="3.40.50.1820">
    <property type="entry name" value="alpha/beta hydrolase"/>
    <property type="match status" value="1"/>
</dbReference>
<protein>
    <recommendedName>
        <fullName evidence="1">AB hydrolase-1 domain-containing protein</fullName>
    </recommendedName>
</protein>
<comment type="caution">
    <text evidence="2">The sequence shown here is derived from an EMBL/GenBank/DDBJ whole genome shotgun (WGS) entry which is preliminary data.</text>
</comment>
<dbReference type="Proteomes" id="UP000245683">
    <property type="component" value="Unassembled WGS sequence"/>
</dbReference>
<dbReference type="PANTHER" id="PTHR43798:SF5">
    <property type="entry name" value="MONOACYLGLYCEROL LIPASE ABHD6"/>
    <property type="match status" value="1"/>
</dbReference>